<accession>A0AAP0EX62</accession>
<dbReference type="Proteomes" id="UP001420932">
    <property type="component" value="Unassembled WGS sequence"/>
</dbReference>
<evidence type="ECO:0000313" key="2">
    <source>
        <dbReference type="Proteomes" id="UP001420932"/>
    </source>
</evidence>
<name>A0AAP0EX62_9MAGN</name>
<dbReference type="EMBL" id="JBBNAF010000011">
    <property type="protein sequence ID" value="KAK9098477.1"/>
    <property type="molecule type" value="Genomic_DNA"/>
</dbReference>
<gene>
    <name evidence="1" type="ORF">Syun_025522</name>
</gene>
<reference evidence="1 2" key="1">
    <citation type="submission" date="2024-01" db="EMBL/GenBank/DDBJ databases">
        <title>Genome assemblies of Stephania.</title>
        <authorList>
            <person name="Yang L."/>
        </authorList>
    </citation>
    <scope>NUCLEOTIDE SEQUENCE [LARGE SCALE GENOMIC DNA]</scope>
    <source>
        <strain evidence="1">YNDBR</strain>
        <tissue evidence="1">Leaf</tissue>
    </source>
</reference>
<dbReference type="InterPro" id="IPR011989">
    <property type="entry name" value="ARM-like"/>
</dbReference>
<dbReference type="Gene3D" id="1.25.10.10">
    <property type="entry name" value="Leucine-rich Repeat Variant"/>
    <property type="match status" value="1"/>
</dbReference>
<comment type="caution">
    <text evidence="1">The sequence shown here is derived from an EMBL/GenBank/DDBJ whole genome shotgun (WGS) entry which is preliminary data.</text>
</comment>
<organism evidence="1 2">
    <name type="scientific">Stephania yunnanensis</name>
    <dbReference type="NCBI Taxonomy" id="152371"/>
    <lineage>
        <taxon>Eukaryota</taxon>
        <taxon>Viridiplantae</taxon>
        <taxon>Streptophyta</taxon>
        <taxon>Embryophyta</taxon>
        <taxon>Tracheophyta</taxon>
        <taxon>Spermatophyta</taxon>
        <taxon>Magnoliopsida</taxon>
        <taxon>Ranunculales</taxon>
        <taxon>Menispermaceae</taxon>
        <taxon>Menispermoideae</taxon>
        <taxon>Cissampelideae</taxon>
        <taxon>Stephania</taxon>
    </lineage>
</organism>
<proteinExistence type="predicted"/>
<dbReference type="AlphaFoldDB" id="A0AAP0EX62"/>
<protein>
    <submittedName>
        <fullName evidence="1">Uncharacterized protein</fullName>
    </submittedName>
</protein>
<sequence length="278" mass="31713">MEIETELNSAHRSLLVEDVLSLSNLSRTDVSQLSLSPLSLTEISLPNPKSLPSLRLQQRRGRRLCRRRLPEIGASEALSRRRPTPHPKPELWLPLSNMHSMVFELPILALILSYTIFDEALPIRVSRTEPITSVHDLAVQSHAIFNIKDSNKVSNLRLYSRSRLKGWSCCRRLFLLASGHNIEKMREKIDGEIRKTALNTLATTYKSLAYIQSSKHVTGVGNEIWRYVGKLTDAQKSMLDDRFKWKAREMDKMREGKPGEARAALRRAVRDNGCVSNF</sequence>
<evidence type="ECO:0000313" key="1">
    <source>
        <dbReference type="EMBL" id="KAK9098477.1"/>
    </source>
</evidence>
<keyword evidence="2" id="KW-1185">Reference proteome</keyword>